<evidence type="ECO:0000256" key="3">
    <source>
        <dbReference type="ARBA" id="ARBA00012438"/>
    </source>
</evidence>
<evidence type="ECO:0000256" key="9">
    <source>
        <dbReference type="ARBA" id="ARBA00022840"/>
    </source>
</evidence>
<dbReference type="EC" id="2.7.13.3" evidence="3"/>
<dbReference type="InterPro" id="IPR050980">
    <property type="entry name" value="2C_sensor_his_kinase"/>
</dbReference>
<dbReference type="InterPro" id="IPR003594">
    <property type="entry name" value="HATPase_dom"/>
</dbReference>
<evidence type="ECO:0000259" key="13">
    <source>
        <dbReference type="PROSITE" id="PS50109"/>
    </source>
</evidence>
<dbReference type="SUPFAM" id="SSF158472">
    <property type="entry name" value="HAMP domain-like"/>
    <property type="match status" value="1"/>
</dbReference>
<evidence type="ECO:0000256" key="7">
    <source>
        <dbReference type="ARBA" id="ARBA00022741"/>
    </source>
</evidence>
<dbReference type="EMBL" id="JAAFGS010000004">
    <property type="protein sequence ID" value="NGZ76321.1"/>
    <property type="molecule type" value="Genomic_DNA"/>
</dbReference>
<evidence type="ECO:0000313" key="16">
    <source>
        <dbReference type="Proteomes" id="UP000800303"/>
    </source>
</evidence>
<keyword evidence="7" id="KW-0547">Nucleotide-binding</keyword>
<protein>
    <recommendedName>
        <fullName evidence="3">histidine kinase</fullName>
        <ecNumber evidence="3">2.7.13.3</ecNumber>
    </recommendedName>
</protein>
<organism evidence="15 16">
    <name type="scientific">Saccharibacillus alkalitolerans</name>
    <dbReference type="NCBI Taxonomy" id="2705290"/>
    <lineage>
        <taxon>Bacteria</taxon>
        <taxon>Bacillati</taxon>
        <taxon>Bacillota</taxon>
        <taxon>Bacilli</taxon>
        <taxon>Bacillales</taxon>
        <taxon>Paenibacillaceae</taxon>
        <taxon>Saccharibacillus</taxon>
    </lineage>
</organism>
<evidence type="ECO:0000256" key="10">
    <source>
        <dbReference type="ARBA" id="ARBA00023012"/>
    </source>
</evidence>
<evidence type="ECO:0000256" key="8">
    <source>
        <dbReference type="ARBA" id="ARBA00022777"/>
    </source>
</evidence>
<comment type="caution">
    <text evidence="15">The sequence shown here is derived from an EMBL/GenBank/DDBJ whole genome shotgun (WGS) entry which is preliminary data.</text>
</comment>
<proteinExistence type="predicted"/>
<gene>
    <name evidence="15" type="ORF">GYN08_13405</name>
</gene>
<evidence type="ECO:0000256" key="1">
    <source>
        <dbReference type="ARBA" id="ARBA00000085"/>
    </source>
</evidence>
<dbReference type="Gene3D" id="1.10.287.130">
    <property type="match status" value="1"/>
</dbReference>
<feature type="transmembrane region" description="Helical" evidence="12">
    <location>
        <begin position="56"/>
        <end position="74"/>
    </location>
</feature>
<keyword evidence="11 12" id="KW-0472">Membrane</keyword>
<feature type="domain" description="Histidine kinase" evidence="13">
    <location>
        <begin position="142"/>
        <end position="381"/>
    </location>
</feature>
<dbReference type="RefSeq" id="WP_166275005.1">
    <property type="nucleotide sequence ID" value="NZ_JAAFGS010000004.1"/>
</dbReference>
<accession>A0ABX0F5U8</accession>
<keyword evidence="12" id="KW-1133">Transmembrane helix</keyword>
<dbReference type="Pfam" id="PF00512">
    <property type="entry name" value="HisKA"/>
    <property type="match status" value="1"/>
</dbReference>
<dbReference type="CDD" id="cd06225">
    <property type="entry name" value="HAMP"/>
    <property type="match status" value="1"/>
</dbReference>
<keyword evidence="10" id="KW-0902">Two-component regulatory system</keyword>
<sequence length="386" mass="41827">MKKKGRLPGIRAKFYAAIALGMALAGLSIAAVQSALPLLSGAAREQVAQWEESYAWVYFFAFALLALSFASLFTRSLIRRIEKMGETAEAIGRGDLARRTGDRSVDELGRLARHIDEMAGRLEASGERERQAEAEKNAIIAALSHDMRTPLTSLSGYLEMAELRLNPLLKPLRREWESDSGKGEGAVPIGEALRCIGSARRKTGELKDQAERLLDYALLGADGREADFAVFEPETLLGQVIADFLPELERAGMRAERRSRPEAKGAKVLGDPALLARLLGNLIENAVRYGSSGGLLSVRTACAEGFLTIEIANDGEPIAERDLPRVFDRLYTGEKSRGADAGGRGLGLAIVREIARLHGGRAEVRSGTEETCFKIVLPLAPDPSES</sequence>
<evidence type="ECO:0000256" key="4">
    <source>
        <dbReference type="ARBA" id="ARBA00022475"/>
    </source>
</evidence>
<dbReference type="InterPro" id="IPR036890">
    <property type="entry name" value="HATPase_C_sf"/>
</dbReference>
<evidence type="ECO:0000313" key="15">
    <source>
        <dbReference type="EMBL" id="NGZ76321.1"/>
    </source>
</evidence>
<dbReference type="InterPro" id="IPR004358">
    <property type="entry name" value="Sig_transdc_His_kin-like_C"/>
</dbReference>
<dbReference type="CDD" id="cd00082">
    <property type="entry name" value="HisKA"/>
    <property type="match status" value="1"/>
</dbReference>
<feature type="domain" description="HAMP" evidence="14">
    <location>
        <begin position="75"/>
        <end position="127"/>
    </location>
</feature>
<dbReference type="PANTHER" id="PTHR44936:SF10">
    <property type="entry name" value="SENSOR PROTEIN RSTB"/>
    <property type="match status" value="1"/>
</dbReference>
<keyword evidence="5" id="KW-0597">Phosphoprotein</keyword>
<evidence type="ECO:0000256" key="11">
    <source>
        <dbReference type="ARBA" id="ARBA00023136"/>
    </source>
</evidence>
<dbReference type="SMART" id="SM00387">
    <property type="entry name" value="HATPase_c"/>
    <property type="match status" value="1"/>
</dbReference>
<dbReference type="SUPFAM" id="SSF55874">
    <property type="entry name" value="ATPase domain of HSP90 chaperone/DNA topoisomerase II/histidine kinase"/>
    <property type="match status" value="1"/>
</dbReference>
<keyword evidence="6" id="KW-0808">Transferase</keyword>
<dbReference type="Pfam" id="PF02518">
    <property type="entry name" value="HATPase_c"/>
    <property type="match status" value="1"/>
</dbReference>
<dbReference type="InterPro" id="IPR003661">
    <property type="entry name" value="HisK_dim/P_dom"/>
</dbReference>
<reference evidence="15 16" key="1">
    <citation type="submission" date="2020-01" db="EMBL/GenBank/DDBJ databases">
        <title>Polyphasic characterisation and genomic insights into a novel alkali tolerant bacterium VR-M41.</title>
        <authorList>
            <person name="Vemuluri V.R."/>
        </authorList>
    </citation>
    <scope>NUCLEOTIDE SEQUENCE [LARGE SCALE GENOMIC DNA]</scope>
    <source>
        <strain evidence="15 16">VR-M41</strain>
    </source>
</reference>
<keyword evidence="9" id="KW-0067">ATP-binding</keyword>
<dbReference type="PRINTS" id="PR00344">
    <property type="entry name" value="BCTRLSENSOR"/>
</dbReference>
<dbReference type="CDD" id="cd00075">
    <property type="entry name" value="HATPase"/>
    <property type="match status" value="1"/>
</dbReference>
<dbReference type="Pfam" id="PF00672">
    <property type="entry name" value="HAMP"/>
    <property type="match status" value="1"/>
</dbReference>
<evidence type="ECO:0000259" key="14">
    <source>
        <dbReference type="PROSITE" id="PS50885"/>
    </source>
</evidence>
<dbReference type="GO" id="GO:0016301">
    <property type="term" value="F:kinase activity"/>
    <property type="evidence" value="ECO:0007669"/>
    <property type="project" value="UniProtKB-KW"/>
</dbReference>
<evidence type="ECO:0000256" key="2">
    <source>
        <dbReference type="ARBA" id="ARBA00004651"/>
    </source>
</evidence>
<dbReference type="PROSITE" id="PS50109">
    <property type="entry name" value="HIS_KIN"/>
    <property type="match status" value="1"/>
</dbReference>
<dbReference type="Proteomes" id="UP000800303">
    <property type="component" value="Unassembled WGS sequence"/>
</dbReference>
<evidence type="ECO:0000256" key="5">
    <source>
        <dbReference type="ARBA" id="ARBA00022553"/>
    </source>
</evidence>
<evidence type="ECO:0000256" key="6">
    <source>
        <dbReference type="ARBA" id="ARBA00022679"/>
    </source>
</evidence>
<keyword evidence="4" id="KW-1003">Cell membrane</keyword>
<feature type="transmembrane region" description="Helical" evidence="12">
    <location>
        <begin position="12"/>
        <end position="36"/>
    </location>
</feature>
<dbReference type="InterPro" id="IPR005467">
    <property type="entry name" value="His_kinase_dom"/>
</dbReference>
<keyword evidence="12" id="KW-0812">Transmembrane</keyword>
<keyword evidence="8 15" id="KW-0418">Kinase</keyword>
<evidence type="ECO:0000256" key="12">
    <source>
        <dbReference type="SAM" id="Phobius"/>
    </source>
</evidence>
<dbReference type="Gene3D" id="3.30.565.10">
    <property type="entry name" value="Histidine kinase-like ATPase, C-terminal domain"/>
    <property type="match status" value="1"/>
</dbReference>
<keyword evidence="16" id="KW-1185">Reference proteome</keyword>
<dbReference type="PANTHER" id="PTHR44936">
    <property type="entry name" value="SENSOR PROTEIN CREC"/>
    <property type="match status" value="1"/>
</dbReference>
<dbReference type="SMART" id="SM00304">
    <property type="entry name" value="HAMP"/>
    <property type="match status" value="1"/>
</dbReference>
<comment type="catalytic activity">
    <reaction evidence="1">
        <text>ATP + protein L-histidine = ADP + protein N-phospho-L-histidine.</text>
        <dbReference type="EC" id="2.7.13.3"/>
    </reaction>
</comment>
<dbReference type="SUPFAM" id="SSF47384">
    <property type="entry name" value="Homodimeric domain of signal transducing histidine kinase"/>
    <property type="match status" value="1"/>
</dbReference>
<name>A0ABX0F5U8_9BACL</name>
<dbReference type="PROSITE" id="PS50885">
    <property type="entry name" value="HAMP"/>
    <property type="match status" value="1"/>
</dbReference>
<dbReference type="SMART" id="SM00388">
    <property type="entry name" value="HisKA"/>
    <property type="match status" value="1"/>
</dbReference>
<dbReference type="InterPro" id="IPR036097">
    <property type="entry name" value="HisK_dim/P_sf"/>
</dbReference>
<comment type="subcellular location">
    <subcellularLocation>
        <location evidence="2">Cell membrane</location>
        <topology evidence="2">Multi-pass membrane protein</topology>
    </subcellularLocation>
</comment>
<dbReference type="InterPro" id="IPR003660">
    <property type="entry name" value="HAMP_dom"/>
</dbReference>
<dbReference type="Gene3D" id="6.10.340.10">
    <property type="match status" value="1"/>
</dbReference>